<keyword evidence="3 4" id="KW-0067">ATP-binding</keyword>
<sequence length="403" mass="44784">MKSIAIIISHVVNDAVTHGFVPAAKALNMHTVLITDHKLDHLNLAINDKSFHPDQIIECDVFNPLDIIDTIIKNGFSPNIIFSNSDHLQTSTAIAAQFFKLPAKSWEVCLKAKNKQLTRETLDEKDLPNIKSWLIQSDQNLPVSLLFPLVAKPREGVASMDVQLCNDEKELNKYCQQFWQKQPNTLILLEEYIQGPLITLETLSDGQTIIPIGGFDVQLSKPPYFIETSASWNGPLSEKHQDACLQQLTEFGIGLGVCHSEFILTKTGPVLVEINYRSIGDGREFLLNNLAPYSWFETILQLHQGWKIDKPLAISGSAEVHYIIAEHSGIITGNTKSNKFQLDGIITQCQVLCRAGKTLTISHSNKDYLARISVASPTGKPLQLPLQQAINACDLVSEQEVLA</sequence>
<dbReference type="SUPFAM" id="SSF56059">
    <property type="entry name" value="Glutathione synthetase ATP-binding domain-like"/>
    <property type="match status" value="1"/>
</dbReference>
<organism evidence="6 7">
    <name type="scientific">Photobacterium sanguinicancri</name>
    <dbReference type="NCBI Taxonomy" id="875932"/>
    <lineage>
        <taxon>Bacteria</taxon>
        <taxon>Pseudomonadati</taxon>
        <taxon>Pseudomonadota</taxon>
        <taxon>Gammaproteobacteria</taxon>
        <taxon>Vibrionales</taxon>
        <taxon>Vibrionaceae</taxon>
        <taxon>Photobacterium</taxon>
    </lineage>
</organism>
<feature type="domain" description="ATP-grasp" evidence="5">
    <location>
        <begin position="119"/>
        <end position="304"/>
    </location>
</feature>
<keyword evidence="1" id="KW-0436">Ligase</keyword>
<reference evidence="6 7" key="1">
    <citation type="journal article" date="2016" name="Antonie Van Leeuwenhoek">
        <title>Photobacterium sanguinicancri sp. nov. isolated from marine animals.</title>
        <authorList>
            <person name="Gomez-Gil B."/>
            <person name="Roque A."/>
            <person name="Rotllant G."/>
            <person name="Romalde J.L."/>
            <person name="Doce A."/>
            <person name="Eggermont M."/>
            <person name="Defoirdt T."/>
        </authorList>
    </citation>
    <scope>NUCLEOTIDE SEQUENCE [LARGE SCALE GENOMIC DNA]</scope>
    <source>
        <strain evidence="6 7">CAIM 1827</strain>
    </source>
</reference>
<dbReference type="InterPro" id="IPR052032">
    <property type="entry name" value="ATP-dep_AA_Ligase"/>
</dbReference>
<evidence type="ECO:0000256" key="2">
    <source>
        <dbReference type="ARBA" id="ARBA00022741"/>
    </source>
</evidence>
<protein>
    <recommendedName>
        <fullName evidence="5">ATP-grasp domain-containing protein</fullName>
    </recommendedName>
</protein>
<accession>A0ABX4FY88</accession>
<evidence type="ECO:0000259" key="5">
    <source>
        <dbReference type="PROSITE" id="PS50975"/>
    </source>
</evidence>
<gene>
    <name evidence="6" type="ORF">ASV53_12690</name>
</gene>
<evidence type="ECO:0000313" key="6">
    <source>
        <dbReference type="EMBL" id="OZS43560.1"/>
    </source>
</evidence>
<proteinExistence type="predicted"/>
<dbReference type="EMBL" id="NOIF01000075">
    <property type="protein sequence ID" value="OZS43560.1"/>
    <property type="molecule type" value="Genomic_DNA"/>
</dbReference>
<dbReference type="PANTHER" id="PTHR43585:SF2">
    <property type="entry name" value="ATP-GRASP ENZYME FSQD"/>
    <property type="match status" value="1"/>
</dbReference>
<dbReference type="Proteomes" id="UP000215999">
    <property type="component" value="Unassembled WGS sequence"/>
</dbReference>
<dbReference type="PANTHER" id="PTHR43585">
    <property type="entry name" value="FUMIPYRROLE BIOSYNTHESIS PROTEIN C"/>
    <property type="match status" value="1"/>
</dbReference>
<evidence type="ECO:0000256" key="3">
    <source>
        <dbReference type="ARBA" id="ARBA00022840"/>
    </source>
</evidence>
<dbReference type="PROSITE" id="PS50975">
    <property type="entry name" value="ATP_GRASP"/>
    <property type="match status" value="1"/>
</dbReference>
<comment type="caution">
    <text evidence="6">The sequence shown here is derived from an EMBL/GenBank/DDBJ whole genome shotgun (WGS) entry which is preliminary data.</text>
</comment>
<evidence type="ECO:0000256" key="1">
    <source>
        <dbReference type="ARBA" id="ARBA00022598"/>
    </source>
</evidence>
<dbReference type="InterPro" id="IPR011761">
    <property type="entry name" value="ATP-grasp"/>
</dbReference>
<dbReference type="Pfam" id="PF13535">
    <property type="entry name" value="ATP-grasp_4"/>
    <property type="match status" value="1"/>
</dbReference>
<name>A0ABX4FY88_9GAMM</name>
<keyword evidence="2 4" id="KW-0547">Nucleotide-binding</keyword>
<evidence type="ECO:0000313" key="7">
    <source>
        <dbReference type="Proteomes" id="UP000215999"/>
    </source>
</evidence>
<dbReference type="Gene3D" id="3.30.470.20">
    <property type="entry name" value="ATP-grasp fold, B domain"/>
    <property type="match status" value="1"/>
</dbReference>
<dbReference type="RefSeq" id="WP_094957339.1">
    <property type="nucleotide sequence ID" value="NZ_NOIF01000075.1"/>
</dbReference>
<keyword evidence="7" id="KW-1185">Reference proteome</keyword>
<evidence type="ECO:0000256" key="4">
    <source>
        <dbReference type="PROSITE-ProRule" id="PRU00409"/>
    </source>
</evidence>